<feature type="chain" id="PRO_5047207828" evidence="1">
    <location>
        <begin position="21"/>
        <end position="103"/>
    </location>
</feature>
<proteinExistence type="predicted"/>
<keyword evidence="1" id="KW-0732">Signal</keyword>
<protein>
    <submittedName>
        <fullName evidence="2">Uncharacterized protein</fullName>
    </submittedName>
</protein>
<keyword evidence="3" id="KW-1185">Reference proteome</keyword>
<evidence type="ECO:0000313" key="2">
    <source>
        <dbReference type="EMBL" id="KAK9778529.1"/>
    </source>
</evidence>
<sequence>MQLIKVAGILTGFLPLLANAGPMGAEDAIFKRAPVDICDRTAAAGDTCNHGPGGDQPHICGRNDPRAILHCVSGKWTLERKCNAGKHCACNGQKAVGDITCKA</sequence>
<organism evidence="2 3">
    <name type="scientific">Seiridium cardinale</name>
    <dbReference type="NCBI Taxonomy" id="138064"/>
    <lineage>
        <taxon>Eukaryota</taxon>
        <taxon>Fungi</taxon>
        <taxon>Dikarya</taxon>
        <taxon>Ascomycota</taxon>
        <taxon>Pezizomycotina</taxon>
        <taxon>Sordariomycetes</taxon>
        <taxon>Xylariomycetidae</taxon>
        <taxon>Amphisphaeriales</taxon>
        <taxon>Sporocadaceae</taxon>
        <taxon>Seiridium</taxon>
    </lineage>
</organism>
<evidence type="ECO:0000313" key="3">
    <source>
        <dbReference type="Proteomes" id="UP001465668"/>
    </source>
</evidence>
<name>A0ABR2XXK3_9PEZI</name>
<dbReference type="Proteomes" id="UP001465668">
    <property type="component" value="Unassembled WGS sequence"/>
</dbReference>
<gene>
    <name evidence="2" type="ORF">SCAR479_04551</name>
</gene>
<feature type="signal peptide" evidence="1">
    <location>
        <begin position="1"/>
        <end position="20"/>
    </location>
</feature>
<dbReference type="EMBL" id="JARVKM010000015">
    <property type="protein sequence ID" value="KAK9778529.1"/>
    <property type="molecule type" value="Genomic_DNA"/>
</dbReference>
<accession>A0ABR2XXK3</accession>
<evidence type="ECO:0000256" key="1">
    <source>
        <dbReference type="SAM" id="SignalP"/>
    </source>
</evidence>
<comment type="caution">
    <text evidence="2">The sequence shown here is derived from an EMBL/GenBank/DDBJ whole genome shotgun (WGS) entry which is preliminary data.</text>
</comment>
<reference evidence="2 3" key="1">
    <citation type="submission" date="2024-02" db="EMBL/GenBank/DDBJ databases">
        <title>First draft genome assembly of two strains of Seiridium cardinale.</title>
        <authorList>
            <person name="Emiliani G."/>
            <person name="Scali E."/>
        </authorList>
    </citation>
    <scope>NUCLEOTIDE SEQUENCE [LARGE SCALE GENOMIC DNA]</scope>
    <source>
        <strain evidence="2 3">BM-138-000479</strain>
    </source>
</reference>